<proteinExistence type="predicted"/>
<protein>
    <submittedName>
        <fullName evidence="1">Uncharacterized protein</fullName>
    </submittedName>
</protein>
<sequence>MRKHILDSIGKIKLSSPTPCLVYAISCSLTKHKSNCLCQSLIKYKTLRSDLAYCCKQT</sequence>
<dbReference type="AlphaFoldDB" id="A0A0A8ZRT1"/>
<reference evidence="1" key="1">
    <citation type="submission" date="2014-09" db="EMBL/GenBank/DDBJ databases">
        <authorList>
            <person name="Magalhaes I.L.F."/>
            <person name="Oliveira U."/>
            <person name="Santos F.R."/>
            <person name="Vidigal T.H.D.A."/>
            <person name="Brescovit A.D."/>
            <person name="Santos A.J."/>
        </authorList>
    </citation>
    <scope>NUCLEOTIDE SEQUENCE</scope>
    <source>
        <tissue evidence="1">Shoot tissue taken approximately 20 cm above the soil surface</tissue>
    </source>
</reference>
<organism evidence="1">
    <name type="scientific">Arundo donax</name>
    <name type="common">Giant reed</name>
    <name type="synonym">Donax arundinaceus</name>
    <dbReference type="NCBI Taxonomy" id="35708"/>
    <lineage>
        <taxon>Eukaryota</taxon>
        <taxon>Viridiplantae</taxon>
        <taxon>Streptophyta</taxon>
        <taxon>Embryophyta</taxon>
        <taxon>Tracheophyta</taxon>
        <taxon>Spermatophyta</taxon>
        <taxon>Magnoliopsida</taxon>
        <taxon>Liliopsida</taxon>
        <taxon>Poales</taxon>
        <taxon>Poaceae</taxon>
        <taxon>PACMAD clade</taxon>
        <taxon>Arundinoideae</taxon>
        <taxon>Arundineae</taxon>
        <taxon>Arundo</taxon>
    </lineage>
</organism>
<accession>A0A0A8ZRT1</accession>
<name>A0A0A8ZRT1_ARUDO</name>
<reference evidence="1" key="2">
    <citation type="journal article" date="2015" name="Data Brief">
        <title>Shoot transcriptome of the giant reed, Arundo donax.</title>
        <authorList>
            <person name="Barrero R.A."/>
            <person name="Guerrero F.D."/>
            <person name="Moolhuijzen P."/>
            <person name="Goolsby J.A."/>
            <person name="Tidwell J."/>
            <person name="Bellgard S.E."/>
            <person name="Bellgard M.I."/>
        </authorList>
    </citation>
    <scope>NUCLEOTIDE SEQUENCE</scope>
    <source>
        <tissue evidence="1">Shoot tissue taken approximately 20 cm above the soil surface</tissue>
    </source>
</reference>
<dbReference type="EMBL" id="GBRH01260363">
    <property type="protein sequence ID" value="JAD37532.1"/>
    <property type="molecule type" value="Transcribed_RNA"/>
</dbReference>
<evidence type="ECO:0000313" key="1">
    <source>
        <dbReference type="EMBL" id="JAD37532.1"/>
    </source>
</evidence>